<evidence type="ECO:0000256" key="1">
    <source>
        <dbReference type="SAM" id="Phobius"/>
    </source>
</evidence>
<name>A0A1U7LSG8_NEOID</name>
<dbReference type="EMBL" id="LXFE01000349">
    <property type="protein sequence ID" value="OLL25607.1"/>
    <property type="molecule type" value="Genomic_DNA"/>
</dbReference>
<feature type="transmembrane region" description="Helical" evidence="1">
    <location>
        <begin position="72"/>
        <end position="94"/>
    </location>
</feature>
<comment type="caution">
    <text evidence="2">The sequence shown here is derived from an EMBL/GenBank/DDBJ whole genome shotgun (WGS) entry which is preliminary data.</text>
</comment>
<keyword evidence="1" id="KW-0472">Membrane</keyword>
<feature type="transmembrane region" description="Helical" evidence="1">
    <location>
        <begin position="44"/>
        <end position="65"/>
    </location>
</feature>
<organism evidence="2 3">
    <name type="scientific">Neolecta irregularis (strain DAH-3)</name>
    <dbReference type="NCBI Taxonomy" id="1198029"/>
    <lineage>
        <taxon>Eukaryota</taxon>
        <taxon>Fungi</taxon>
        <taxon>Dikarya</taxon>
        <taxon>Ascomycota</taxon>
        <taxon>Taphrinomycotina</taxon>
        <taxon>Neolectales</taxon>
        <taxon>Neolectaceae</taxon>
        <taxon>Neolecta</taxon>
    </lineage>
</organism>
<sequence>MVLACPQPQIHHHQIHYLLLVPISTLLASNIALSSLFLRISRPLVSLHLAVSLLLFSSAIVHGVIRRLWSQIFTIVCGFGYLVVGANLSGYLFVKNGEQLRLVIPFYATYLLILPILMHITPPISSSASHKTLLSNTTSRVLDPWDWEAGSIIRERVNASLAIITRSCTDGTIVTLGTLREDKEEDGYDACM</sequence>
<feature type="transmembrane region" description="Helical" evidence="1">
    <location>
        <begin position="100"/>
        <end position="121"/>
    </location>
</feature>
<keyword evidence="1" id="KW-1133">Transmembrane helix</keyword>
<proteinExistence type="predicted"/>
<keyword evidence="3" id="KW-1185">Reference proteome</keyword>
<dbReference type="Proteomes" id="UP000186594">
    <property type="component" value="Unassembled WGS sequence"/>
</dbReference>
<dbReference type="AlphaFoldDB" id="A0A1U7LSG8"/>
<evidence type="ECO:0000313" key="3">
    <source>
        <dbReference type="Proteomes" id="UP000186594"/>
    </source>
</evidence>
<keyword evidence="1" id="KW-0812">Transmembrane</keyword>
<evidence type="ECO:0000313" key="2">
    <source>
        <dbReference type="EMBL" id="OLL25607.1"/>
    </source>
</evidence>
<gene>
    <name evidence="2" type="ORF">NEOLI_004059</name>
</gene>
<accession>A0A1U7LSG8</accession>
<protein>
    <submittedName>
        <fullName evidence="2">Uncharacterized protein</fullName>
    </submittedName>
</protein>
<reference evidence="2 3" key="1">
    <citation type="submission" date="2016-04" db="EMBL/GenBank/DDBJ databases">
        <title>Evolutionary innovation and constraint leading to complex multicellularity in the Ascomycota.</title>
        <authorList>
            <person name="Cisse O."/>
            <person name="Nguyen A."/>
            <person name="Hewitt D.A."/>
            <person name="Jedd G."/>
            <person name="Stajich J.E."/>
        </authorList>
    </citation>
    <scope>NUCLEOTIDE SEQUENCE [LARGE SCALE GENOMIC DNA]</scope>
    <source>
        <strain evidence="2 3">DAH-3</strain>
    </source>
</reference>
<feature type="transmembrane region" description="Helical" evidence="1">
    <location>
        <begin position="17"/>
        <end position="38"/>
    </location>
</feature>